<evidence type="ECO:0000256" key="1">
    <source>
        <dbReference type="ARBA" id="ARBA00004123"/>
    </source>
</evidence>
<keyword evidence="3" id="KW-0540">Nuclease</keyword>
<feature type="compositionally biased region" description="Polar residues" evidence="7">
    <location>
        <begin position="686"/>
        <end position="700"/>
    </location>
</feature>
<dbReference type="InterPro" id="IPR012337">
    <property type="entry name" value="RNaseH-like_sf"/>
</dbReference>
<dbReference type="CDD" id="cd06145">
    <property type="entry name" value="REX1_like"/>
    <property type="match status" value="1"/>
</dbReference>
<dbReference type="InterPro" id="IPR034922">
    <property type="entry name" value="REX1-like_exo"/>
</dbReference>
<comment type="similarity">
    <text evidence="2">Belongs to the REXO1/REXO3 family.</text>
</comment>
<feature type="region of interest" description="Disordered" evidence="7">
    <location>
        <begin position="1"/>
        <end position="96"/>
    </location>
</feature>
<proteinExistence type="inferred from homology"/>
<keyword evidence="4" id="KW-0378">Hydrolase</keyword>
<dbReference type="InterPro" id="IPR047021">
    <property type="entry name" value="REXO1/3/4-like"/>
</dbReference>
<dbReference type="GO" id="GO:0004527">
    <property type="term" value="F:exonuclease activity"/>
    <property type="evidence" value="ECO:0007669"/>
    <property type="project" value="UniProtKB-KW"/>
</dbReference>
<dbReference type="EMBL" id="JAJGCB010000002">
    <property type="protein sequence ID" value="KAJ8994309.1"/>
    <property type="molecule type" value="Genomic_DNA"/>
</dbReference>
<keyword evidence="5" id="KW-0269">Exonuclease</keyword>
<comment type="caution">
    <text evidence="9">The sequence shown here is derived from an EMBL/GenBank/DDBJ whole genome shotgun (WGS) entry which is preliminary data.</text>
</comment>
<feature type="compositionally biased region" description="Polar residues" evidence="7">
    <location>
        <begin position="24"/>
        <end position="41"/>
    </location>
</feature>
<dbReference type="GO" id="GO:0003676">
    <property type="term" value="F:nucleic acid binding"/>
    <property type="evidence" value="ECO:0007669"/>
    <property type="project" value="InterPro"/>
</dbReference>
<dbReference type="InterPro" id="IPR013520">
    <property type="entry name" value="Ribonucl_H"/>
</dbReference>
<dbReference type="GO" id="GO:0005634">
    <property type="term" value="C:nucleus"/>
    <property type="evidence" value="ECO:0007669"/>
    <property type="project" value="UniProtKB-SubCell"/>
</dbReference>
<dbReference type="SUPFAM" id="SSF53098">
    <property type="entry name" value="Ribonuclease H-like"/>
    <property type="match status" value="1"/>
</dbReference>
<dbReference type="InterPro" id="IPR036397">
    <property type="entry name" value="RNaseH_sf"/>
</dbReference>
<dbReference type="Proteomes" id="UP001161757">
    <property type="component" value="Unassembled WGS sequence"/>
</dbReference>
<feature type="compositionally biased region" description="Low complexity" evidence="7">
    <location>
        <begin position="328"/>
        <end position="341"/>
    </location>
</feature>
<feature type="region of interest" description="Disordered" evidence="7">
    <location>
        <begin position="162"/>
        <end position="216"/>
    </location>
</feature>
<evidence type="ECO:0000256" key="4">
    <source>
        <dbReference type="ARBA" id="ARBA00022801"/>
    </source>
</evidence>
<accession>A0AAN6F0S7</accession>
<evidence type="ECO:0000256" key="7">
    <source>
        <dbReference type="SAM" id="MobiDB-lite"/>
    </source>
</evidence>
<feature type="compositionally biased region" description="Polar residues" evidence="7">
    <location>
        <begin position="183"/>
        <end position="216"/>
    </location>
</feature>
<feature type="region of interest" description="Disordered" evidence="7">
    <location>
        <begin position="609"/>
        <end position="639"/>
    </location>
</feature>
<gene>
    <name evidence="9" type="ORF">HRR80_001031</name>
</gene>
<reference evidence="9" key="1">
    <citation type="submission" date="2023-01" db="EMBL/GenBank/DDBJ databases">
        <title>Exophiala dermititidis isolated from Cystic Fibrosis Patient.</title>
        <authorList>
            <person name="Kurbessoian T."/>
            <person name="Crocker A."/>
            <person name="Murante D."/>
            <person name="Hogan D.A."/>
            <person name="Stajich J.E."/>
        </authorList>
    </citation>
    <scope>NUCLEOTIDE SEQUENCE</scope>
    <source>
        <strain evidence="9">Ex8</strain>
    </source>
</reference>
<evidence type="ECO:0000256" key="5">
    <source>
        <dbReference type="ARBA" id="ARBA00022839"/>
    </source>
</evidence>
<dbReference type="Pfam" id="PF00929">
    <property type="entry name" value="RNase_T"/>
    <property type="match status" value="1"/>
</dbReference>
<sequence>MVVGSKRTAADAGLSPAGSKPGQPHQNANDLSTRHSPQANHPRSLEMQKGSGQGNNLQPGRKGEDQGEWSVAESKSSRKKRRKIEQDQDPKSEPSIAFLDTKPARVQLKALQDLVLYVLADGVAPTWLAVKNVRQIEKVVVLMIPGLDRDLIEKSDILTKPTNDGGSHSGAAGDLNPKVALNGQDSTAEDSTGPSTTCPPSEETNSPATGGTPSQHELTRRLLQHVFEVKAPGDSRANRVHSPLQGMLIAPLREKDKSEGTYTNKYEKYFQSNRTSISAFVHSAEELREAEYPVHQAAFTDPKDAQLEKTRRKQTFQSSSAGWVDTDVSVSEPSTNSNTSSRSDDDALTQGLKPYAVDCEMVLTEDDKHSLARISVVDWHGKTVMDKYVKPALPIKNYFTQYSGITPQHLENVTTTLEDIQKDLLGFLGKDSILLGHSLESDLNALKLTHPFIVDTSIIYPHPRGLPLRSSLKFLANKYLKREIQKAGADGHDSVEDARAVLDLVRLKCERGPKWGTQDANGESIFRRIGRCVRPDGSGKLRQTAIVEYGTPERGFGKDATYKIACNSDDEIVQGILRAAHGDGVGDGTLEVNEDGNDSQQNQNTDIATTTAQDHNEIKTSTTTDKPCQAAPKIPPGGVDFIWGRFRDLEAVRGWNTPPAPPALDSKDNQNDNKNTNDISHHDEAPTTTTNEADTGTSIGTGDKDKENSTSTSTPTSSDSDPLHVAATNTLTRLRNLFAYLPPRTLLVVYSGTADMRPVLEMQQLHAQYRREFKVKKWDELSVQWTDVEEQKLRGAVERARRGVGILAIR</sequence>
<dbReference type="Gene3D" id="3.30.420.10">
    <property type="entry name" value="Ribonuclease H-like superfamily/Ribonuclease H"/>
    <property type="match status" value="1"/>
</dbReference>
<evidence type="ECO:0000256" key="2">
    <source>
        <dbReference type="ARBA" id="ARBA00006357"/>
    </source>
</evidence>
<keyword evidence="6" id="KW-0539">Nucleus</keyword>
<dbReference type="AlphaFoldDB" id="A0AAN6F0S7"/>
<evidence type="ECO:0000256" key="3">
    <source>
        <dbReference type="ARBA" id="ARBA00022722"/>
    </source>
</evidence>
<evidence type="ECO:0000313" key="9">
    <source>
        <dbReference type="EMBL" id="KAJ8994309.1"/>
    </source>
</evidence>
<feature type="region of interest" description="Disordered" evidence="7">
    <location>
        <begin position="297"/>
        <end position="348"/>
    </location>
</feature>
<evidence type="ECO:0000259" key="8">
    <source>
        <dbReference type="SMART" id="SM00479"/>
    </source>
</evidence>
<comment type="subcellular location">
    <subcellularLocation>
        <location evidence="1">Nucleus</location>
    </subcellularLocation>
</comment>
<protein>
    <recommendedName>
        <fullName evidence="8">Exonuclease domain-containing protein</fullName>
    </recommendedName>
</protein>
<feature type="compositionally biased region" description="Low complexity" evidence="7">
    <location>
        <begin position="709"/>
        <end position="720"/>
    </location>
</feature>
<dbReference type="PANTHER" id="PTHR12801">
    <property type="entry name" value="RNA EXONUCLEASE REXO1 / RECO3 FAMILY MEMBER-RELATED"/>
    <property type="match status" value="1"/>
</dbReference>
<feature type="compositionally biased region" description="Polar residues" evidence="7">
    <location>
        <begin position="609"/>
        <end position="626"/>
    </location>
</feature>
<feature type="domain" description="Exonuclease" evidence="8">
    <location>
        <begin position="353"/>
        <end position="514"/>
    </location>
</feature>
<evidence type="ECO:0000313" key="10">
    <source>
        <dbReference type="Proteomes" id="UP001161757"/>
    </source>
</evidence>
<dbReference type="PANTHER" id="PTHR12801:SF115">
    <property type="entry name" value="FI18136P1-RELATED"/>
    <property type="match status" value="1"/>
</dbReference>
<dbReference type="FunFam" id="3.30.420.10:FF:000019">
    <property type="entry name" value="RNA exonuclease NEF-sp"/>
    <property type="match status" value="1"/>
</dbReference>
<name>A0AAN6F0S7_EXODE</name>
<organism evidence="9 10">
    <name type="scientific">Exophiala dermatitidis</name>
    <name type="common">Black yeast-like fungus</name>
    <name type="synonym">Wangiella dermatitidis</name>
    <dbReference type="NCBI Taxonomy" id="5970"/>
    <lineage>
        <taxon>Eukaryota</taxon>
        <taxon>Fungi</taxon>
        <taxon>Dikarya</taxon>
        <taxon>Ascomycota</taxon>
        <taxon>Pezizomycotina</taxon>
        <taxon>Eurotiomycetes</taxon>
        <taxon>Chaetothyriomycetidae</taxon>
        <taxon>Chaetothyriales</taxon>
        <taxon>Herpotrichiellaceae</taxon>
        <taxon>Exophiala</taxon>
    </lineage>
</organism>
<feature type="region of interest" description="Disordered" evidence="7">
    <location>
        <begin position="653"/>
        <end position="724"/>
    </location>
</feature>
<evidence type="ECO:0000256" key="6">
    <source>
        <dbReference type="ARBA" id="ARBA00023242"/>
    </source>
</evidence>
<dbReference type="SMART" id="SM00479">
    <property type="entry name" value="EXOIII"/>
    <property type="match status" value="1"/>
</dbReference>